<feature type="transmembrane region" description="Helical" evidence="9">
    <location>
        <begin position="175"/>
        <end position="192"/>
    </location>
</feature>
<dbReference type="OrthoDB" id="513400at2759"/>
<feature type="coiled-coil region" evidence="7">
    <location>
        <begin position="375"/>
        <end position="402"/>
    </location>
</feature>
<feature type="compositionally biased region" description="Basic and acidic residues" evidence="8">
    <location>
        <begin position="265"/>
        <end position="276"/>
    </location>
</feature>
<feature type="compositionally biased region" description="Basic and acidic residues" evidence="8">
    <location>
        <begin position="557"/>
        <end position="566"/>
    </location>
</feature>
<protein>
    <submittedName>
        <fullName evidence="12">Sodium-coupled neutral amino acid transporter 10</fullName>
    </submittedName>
</protein>
<evidence type="ECO:0000256" key="4">
    <source>
        <dbReference type="ARBA" id="ARBA00022970"/>
    </source>
</evidence>
<evidence type="ECO:0000256" key="2">
    <source>
        <dbReference type="ARBA" id="ARBA00022448"/>
    </source>
</evidence>
<dbReference type="GO" id="GO:0016020">
    <property type="term" value="C:membrane"/>
    <property type="evidence" value="ECO:0007669"/>
    <property type="project" value="UniProtKB-SubCell"/>
</dbReference>
<dbReference type="AlphaFoldDB" id="A0A4C1WSY9"/>
<sequence>MVLVSIVCVLPLGLLRNVDSLSNVSAATVGFYFCLVMKVIAEAMWKIWSADKNINMDLWKPSGMLQCVPIFSMALFCQTQLFEIFESLPKLSLERMNVVTKNAINICTTVYLTLGLFGYIAFSSQEISGNILMSLSESWISDVIKLGFVMSVAFSFPLIIFPCRASLYSLIYRKLVIMIGLLILVLGTYANLQAAESKLDRYDEKYVTQERIDKIVQDFFDSKKLQKSEDTIVKPLPNINEKIDKKGKDIIVESEVQPPNPVPPESKENIEAKVPKPEQNVKLIESKPSLDQEQNLQKPKEIHKSEETIDKAVIDSHPRNLNLKTSNEEKQSNGIDTEEKAKEKIAAKLPVDQDNADILKQQQLIDTIKQHGKEQKELIKEQNEILQELAKTKQELQKSQKDKIDTDDAKKIAVESIQKIANIAIQSLGGITEKPNQIEKEKVQKIDAHVGNLVDNVEEVAKKAVEAIEAVKEDIINKEQLPQQNEAAPLLQNQHPNSDLGGLNNPMENKVALRDIIEKTQESNLNLEGQSNKNQEHTGDKLPKAQEIEVSQVNRAAAKEHSHSPDEPQSYIRGEDMQSQKINQPVPSNMVPNVPIPVAMNPNGGLNNYQHVDNSQVANENKILLQPAIANGQQQPQQLNKIPQQPQNVNNNEQQQPQQIINNHQQKINNNQQHQPEEVNNNQQQQAQKINDDQFNLGQIDQSNVMFNKDNLLQKNLGNNIQQTQLKDEHARQKREVIDCTEKMLKHEDKQICDTLIVDKQQEVLLPIPDLTVGLSKSLPLDSNVIYHIRSLKNVEVKEER</sequence>
<keyword evidence="4" id="KW-0029">Amino-acid transport</keyword>
<evidence type="ECO:0000256" key="3">
    <source>
        <dbReference type="ARBA" id="ARBA00022692"/>
    </source>
</evidence>
<comment type="subcellular location">
    <subcellularLocation>
        <location evidence="1">Membrane</location>
        <topology evidence="1">Multi-pass membrane protein</topology>
    </subcellularLocation>
</comment>
<keyword evidence="5 9" id="KW-1133">Transmembrane helix</keyword>
<dbReference type="PANTHER" id="PTHR22950:SF646">
    <property type="entry name" value="SODIUM-COUPLED NEUTRAL AMINO ACID TRANSPORTER 10-RELATED"/>
    <property type="match status" value="1"/>
</dbReference>
<dbReference type="Pfam" id="PF01490">
    <property type="entry name" value="Aa_trans"/>
    <property type="match status" value="1"/>
</dbReference>
<keyword evidence="6 9" id="KW-0472">Membrane</keyword>
<feature type="region of interest" description="Disordered" evidence="8">
    <location>
        <begin position="523"/>
        <end position="544"/>
    </location>
</feature>
<feature type="region of interest" description="Disordered" evidence="8">
    <location>
        <begin position="483"/>
        <end position="506"/>
    </location>
</feature>
<keyword evidence="2" id="KW-0813">Transport</keyword>
<evidence type="ECO:0000256" key="9">
    <source>
        <dbReference type="SAM" id="Phobius"/>
    </source>
</evidence>
<comment type="caution">
    <text evidence="12">The sequence shown here is derived from an EMBL/GenBank/DDBJ whole genome shotgun (WGS) entry which is preliminary data.</text>
</comment>
<feature type="compositionally biased region" description="Basic and acidic residues" evidence="8">
    <location>
        <begin position="326"/>
        <end position="338"/>
    </location>
</feature>
<feature type="transmembrane region" description="Helical" evidence="9">
    <location>
        <begin position="143"/>
        <end position="163"/>
    </location>
</feature>
<name>A0A4C1WSY9_EUMVA</name>
<evidence type="ECO:0000256" key="1">
    <source>
        <dbReference type="ARBA" id="ARBA00004141"/>
    </source>
</evidence>
<evidence type="ECO:0000256" key="6">
    <source>
        <dbReference type="ARBA" id="ARBA00023136"/>
    </source>
</evidence>
<dbReference type="PANTHER" id="PTHR22950">
    <property type="entry name" value="AMINO ACID TRANSPORTER"/>
    <property type="match status" value="1"/>
</dbReference>
<evidence type="ECO:0000256" key="10">
    <source>
        <dbReference type="SAM" id="SignalP"/>
    </source>
</evidence>
<evidence type="ECO:0000256" key="8">
    <source>
        <dbReference type="SAM" id="MobiDB-lite"/>
    </source>
</evidence>
<dbReference type="EMBL" id="BGZK01000619">
    <property type="protein sequence ID" value="GBP53237.1"/>
    <property type="molecule type" value="Genomic_DNA"/>
</dbReference>
<keyword evidence="10" id="KW-0732">Signal</keyword>
<feature type="signal peptide" evidence="10">
    <location>
        <begin position="1"/>
        <end position="20"/>
    </location>
</feature>
<feature type="compositionally biased region" description="Basic and acidic residues" evidence="8">
    <location>
        <begin position="534"/>
        <end position="544"/>
    </location>
</feature>
<feature type="compositionally biased region" description="Polar residues" evidence="8">
    <location>
        <begin position="483"/>
        <end position="497"/>
    </location>
</feature>
<feature type="transmembrane region" description="Helical" evidence="9">
    <location>
        <begin position="103"/>
        <end position="123"/>
    </location>
</feature>
<gene>
    <name evidence="12" type="primary">slc38a10</name>
    <name evidence="12" type="ORF">EVAR_88121_1</name>
</gene>
<reference evidence="12 13" key="1">
    <citation type="journal article" date="2019" name="Commun. Biol.">
        <title>The bagworm genome reveals a unique fibroin gene that provides high tensile strength.</title>
        <authorList>
            <person name="Kono N."/>
            <person name="Nakamura H."/>
            <person name="Ohtoshi R."/>
            <person name="Tomita M."/>
            <person name="Numata K."/>
            <person name="Arakawa K."/>
        </authorList>
    </citation>
    <scope>NUCLEOTIDE SEQUENCE [LARGE SCALE GENOMIC DNA]</scope>
</reference>
<evidence type="ECO:0000259" key="11">
    <source>
        <dbReference type="Pfam" id="PF01490"/>
    </source>
</evidence>
<dbReference type="GO" id="GO:0015179">
    <property type="term" value="F:L-amino acid transmembrane transporter activity"/>
    <property type="evidence" value="ECO:0007669"/>
    <property type="project" value="TreeGrafter"/>
</dbReference>
<dbReference type="Proteomes" id="UP000299102">
    <property type="component" value="Unassembled WGS sequence"/>
</dbReference>
<feature type="chain" id="PRO_5020025331" evidence="10">
    <location>
        <begin position="21"/>
        <end position="801"/>
    </location>
</feature>
<dbReference type="STRING" id="151549.A0A4C1WSY9"/>
<dbReference type="InterPro" id="IPR013057">
    <property type="entry name" value="AA_transpt_TM"/>
</dbReference>
<evidence type="ECO:0000256" key="7">
    <source>
        <dbReference type="SAM" id="Coils"/>
    </source>
</evidence>
<feature type="compositionally biased region" description="Polar residues" evidence="8">
    <location>
        <begin position="523"/>
        <end position="533"/>
    </location>
</feature>
<keyword evidence="3 9" id="KW-0812">Transmembrane</keyword>
<evidence type="ECO:0000256" key="5">
    <source>
        <dbReference type="ARBA" id="ARBA00022989"/>
    </source>
</evidence>
<organism evidence="12 13">
    <name type="scientific">Eumeta variegata</name>
    <name type="common">Bagworm moth</name>
    <name type="synonym">Eumeta japonica</name>
    <dbReference type="NCBI Taxonomy" id="151549"/>
    <lineage>
        <taxon>Eukaryota</taxon>
        <taxon>Metazoa</taxon>
        <taxon>Ecdysozoa</taxon>
        <taxon>Arthropoda</taxon>
        <taxon>Hexapoda</taxon>
        <taxon>Insecta</taxon>
        <taxon>Pterygota</taxon>
        <taxon>Neoptera</taxon>
        <taxon>Endopterygota</taxon>
        <taxon>Lepidoptera</taxon>
        <taxon>Glossata</taxon>
        <taxon>Ditrysia</taxon>
        <taxon>Tineoidea</taxon>
        <taxon>Psychidae</taxon>
        <taxon>Oiketicinae</taxon>
        <taxon>Eumeta</taxon>
    </lineage>
</organism>
<evidence type="ECO:0000313" key="13">
    <source>
        <dbReference type="Proteomes" id="UP000299102"/>
    </source>
</evidence>
<feature type="region of interest" description="Disordered" evidence="8">
    <location>
        <begin position="255"/>
        <end position="338"/>
    </location>
</feature>
<keyword evidence="7" id="KW-0175">Coiled coil</keyword>
<feature type="region of interest" description="Disordered" evidence="8">
    <location>
        <begin position="553"/>
        <end position="572"/>
    </location>
</feature>
<proteinExistence type="predicted"/>
<accession>A0A4C1WSY9</accession>
<evidence type="ECO:0000313" key="12">
    <source>
        <dbReference type="EMBL" id="GBP53237.1"/>
    </source>
</evidence>
<feature type="domain" description="Amino acid transporter transmembrane" evidence="11">
    <location>
        <begin position="2"/>
        <end position="174"/>
    </location>
</feature>
<keyword evidence="13" id="KW-1185">Reference proteome</keyword>
<feature type="compositionally biased region" description="Basic and acidic residues" evidence="8">
    <location>
        <begin position="298"/>
        <end position="318"/>
    </location>
</feature>